<keyword evidence="7 10" id="KW-0067">ATP-binding</keyword>
<comment type="caution">
    <text evidence="13">The sequence shown here is derived from an EMBL/GenBank/DDBJ whole genome shotgun (WGS) entry which is preliminary data.</text>
</comment>
<dbReference type="GO" id="GO:0043138">
    <property type="term" value="F:3'-5' DNA helicase activity"/>
    <property type="evidence" value="ECO:0007669"/>
    <property type="project" value="TreeGrafter"/>
</dbReference>
<dbReference type="Pfam" id="PF00493">
    <property type="entry name" value="MCM"/>
    <property type="match status" value="1"/>
</dbReference>
<dbReference type="PROSITE" id="PS00847">
    <property type="entry name" value="MCM_1"/>
    <property type="match status" value="1"/>
</dbReference>
<dbReference type="Gene3D" id="3.40.50.300">
    <property type="entry name" value="P-loop containing nucleotide triphosphate hydrolases"/>
    <property type="match status" value="1"/>
</dbReference>
<keyword evidence="9" id="KW-0539">Nucleus</keyword>
<dbReference type="SUPFAM" id="SSF52540">
    <property type="entry name" value="P-loop containing nucleoside triphosphate hydrolases"/>
    <property type="match status" value="1"/>
</dbReference>
<dbReference type="GO" id="GO:0005524">
    <property type="term" value="F:ATP binding"/>
    <property type="evidence" value="ECO:0007669"/>
    <property type="project" value="UniProtKB-KW"/>
</dbReference>
<dbReference type="SMART" id="SM00350">
    <property type="entry name" value="MCM"/>
    <property type="match status" value="1"/>
</dbReference>
<sequence>MNYEDDDSTITSQSSLDPHTTTTEDVAEIPANQPMTEQPLATLLAEFLNKNYLDAIREMCAANKEAIDIEYNDLIANENIKEHLDANAELFIDSLSEALKKVTLQYFPNYLNIKSVLYGHIIGLPVIEEIRALRNEHLNRLIRITGVVTKRHQLQSKVKIAYFTCTACKAVTGPYKVETNLKVTCFECQNGSKMILNAPRSHYEDVQKIVVQEMPGTVPAGSLPRSREVVLFGDLIDRVKPGDEIDLCGLYRNVSLQQKNVSFPVFHTQIQACGLLHKKATKTENIDFKKMAADQNILTKLINSFAPSIYGYKNIKVALLLALVGGCRKEKEQMVLRGDINVLLLGDPSTAKSQFLRFVQSVAERGVLATGQGASAVGLTATVKRDHESKEWVLEGGALVLGDKGVVCIDEFDKINEVDRVAIHEAMEQQSISICKAGIVASLHARCSVVAAANPIRGNYTKNLSFSQNVNLSDPIISRFDILCVIRDEIDEKNDRELARRIIRNHFSEDESEDEGSGDRLSLNTLKAYLSYAKNNFSPTISEFNLSKLTQLYMDLRKHSMHSGIPITVRLIESVVRISEGFAKLRLSHTVENEDVEMAIKVALESFLSAQKYGIGQNLRKKFTKYLETDDDLLLWILKKMIHENDLINMQYNRNGSIKLDEYARRVKKNKINGSVDEFVGGERFKEEGFILTDGIIKYR</sequence>
<evidence type="ECO:0000256" key="10">
    <source>
        <dbReference type="RuleBase" id="RU004070"/>
    </source>
</evidence>
<feature type="compositionally biased region" description="Polar residues" evidence="11">
    <location>
        <begin position="9"/>
        <end position="24"/>
    </location>
</feature>
<dbReference type="OrthoDB" id="844at2759"/>
<dbReference type="InterPro" id="IPR031327">
    <property type="entry name" value="MCM"/>
</dbReference>
<dbReference type="InterPro" id="IPR012340">
    <property type="entry name" value="NA-bd_OB-fold"/>
</dbReference>
<dbReference type="GO" id="GO:0000727">
    <property type="term" value="P:double-strand break repair via break-induced replication"/>
    <property type="evidence" value="ECO:0007669"/>
    <property type="project" value="TreeGrafter"/>
</dbReference>
<evidence type="ECO:0000313" key="14">
    <source>
        <dbReference type="Proteomes" id="UP000192639"/>
    </source>
</evidence>
<keyword evidence="6" id="KW-0347">Helicase</keyword>
<dbReference type="FunFam" id="3.40.50.300:FF:001141">
    <property type="entry name" value="DNA helicase"/>
    <property type="match status" value="1"/>
</dbReference>
<dbReference type="GO" id="GO:0016787">
    <property type="term" value="F:hydrolase activity"/>
    <property type="evidence" value="ECO:0007669"/>
    <property type="project" value="UniProtKB-KW"/>
</dbReference>
<keyword evidence="8 10" id="KW-0238">DNA-binding</keyword>
<dbReference type="VEuPathDB" id="MicrosporidiaDB:ECANGB1_2074"/>
<feature type="region of interest" description="Disordered" evidence="11">
    <location>
        <begin position="1"/>
        <end position="32"/>
    </location>
</feature>
<dbReference type="PRINTS" id="PR01657">
    <property type="entry name" value="MCMFAMILY"/>
</dbReference>
<dbReference type="Pfam" id="PF17207">
    <property type="entry name" value="MCM_OB"/>
    <property type="match status" value="1"/>
</dbReference>
<dbReference type="InterPro" id="IPR027417">
    <property type="entry name" value="P-loop_NTPase"/>
</dbReference>
<dbReference type="InterPro" id="IPR041562">
    <property type="entry name" value="MCM_lid"/>
</dbReference>
<feature type="domain" description="MCM C-terminal AAA(+) ATPase" evidence="12">
    <location>
        <begin position="297"/>
        <end position="502"/>
    </location>
</feature>
<keyword evidence="3" id="KW-0235">DNA replication</keyword>
<dbReference type="InterPro" id="IPR027925">
    <property type="entry name" value="MCM_N"/>
</dbReference>
<dbReference type="EC" id="3.6.4.12" evidence="2"/>
<evidence type="ECO:0000256" key="5">
    <source>
        <dbReference type="ARBA" id="ARBA00022801"/>
    </source>
</evidence>
<evidence type="ECO:0000259" key="12">
    <source>
        <dbReference type="PROSITE" id="PS50051"/>
    </source>
</evidence>
<gene>
    <name evidence="13" type="primary">MCM2</name>
    <name evidence="13" type="ORF">ECANGB1_2074</name>
</gene>
<evidence type="ECO:0000256" key="6">
    <source>
        <dbReference type="ARBA" id="ARBA00022806"/>
    </source>
</evidence>
<dbReference type="Gene3D" id="2.20.28.10">
    <property type="match status" value="1"/>
</dbReference>
<organism evidence="13 14">
    <name type="scientific">Enterospora canceri</name>
    <dbReference type="NCBI Taxonomy" id="1081671"/>
    <lineage>
        <taxon>Eukaryota</taxon>
        <taxon>Fungi</taxon>
        <taxon>Fungi incertae sedis</taxon>
        <taxon>Microsporidia</taxon>
        <taxon>Enterocytozoonidae</taxon>
        <taxon>Enterospora</taxon>
    </lineage>
</organism>
<dbReference type="Pfam" id="PF17855">
    <property type="entry name" value="MCM_lid"/>
    <property type="match status" value="1"/>
</dbReference>
<evidence type="ECO:0000256" key="8">
    <source>
        <dbReference type="ARBA" id="ARBA00023125"/>
    </source>
</evidence>
<dbReference type="GO" id="GO:0003697">
    <property type="term" value="F:single-stranded DNA binding"/>
    <property type="evidence" value="ECO:0007669"/>
    <property type="project" value="TreeGrafter"/>
</dbReference>
<evidence type="ECO:0000313" key="13">
    <source>
        <dbReference type="EMBL" id="ORD94898.1"/>
    </source>
</evidence>
<dbReference type="GO" id="GO:1902975">
    <property type="term" value="P:mitotic DNA replication initiation"/>
    <property type="evidence" value="ECO:0007669"/>
    <property type="project" value="TreeGrafter"/>
</dbReference>
<evidence type="ECO:0000256" key="2">
    <source>
        <dbReference type="ARBA" id="ARBA00012551"/>
    </source>
</evidence>
<dbReference type="Gene3D" id="3.30.1640.10">
    <property type="entry name" value="mini-chromosome maintenance (MCM) complex, chain A, domain 1"/>
    <property type="match status" value="1"/>
</dbReference>
<reference evidence="13 14" key="1">
    <citation type="journal article" date="2017" name="Environ. Microbiol.">
        <title>Decay of the glycolytic pathway and adaptation to intranuclear parasitism within Enterocytozoonidae microsporidia.</title>
        <authorList>
            <person name="Wiredu Boakye D."/>
            <person name="Jaroenlak P."/>
            <person name="Prachumwat A."/>
            <person name="Williams T.A."/>
            <person name="Bateman K.S."/>
            <person name="Itsathitphaisarn O."/>
            <person name="Sritunyalucksana K."/>
            <person name="Paszkiewicz K.H."/>
            <person name="Moore K.A."/>
            <person name="Stentiford G.D."/>
            <person name="Williams B.A."/>
        </authorList>
    </citation>
    <scope>NUCLEOTIDE SEQUENCE [LARGE SCALE GENOMIC DNA]</scope>
    <source>
        <strain evidence="13 14">GB1</strain>
    </source>
</reference>
<keyword evidence="5" id="KW-0378">Hydrolase</keyword>
<dbReference type="PANTHER" id="PTHR11630:SF44">
    <property type="entry name" value="DNA REPLICATION LICENSING FACTOR MCM2"/>
    <property type="match status" value="1"/>
</dbReference>
<dbReference type="GO" id="GO:0042555">
    <property type="term" value="C:MCM complex"/>
    <property type="evidence" value="ECO:0007669"/>
    <property type="project" value="UniProtKB-ARBA"/>
</dbReference>
<dbReference type="SUPFAM" id="SSF50249">
    <property type="entry name" value="Nucleic acid-binding proteins"/>
    <property type="match status" value="1"/>
</dbReference>
<dbReference type="PANTHER" id="PTHR11630">
    <property type="entry name" value="DNA REPLICATION LICENSING FACTOR MCM FAMILY MEMBER"/>
    <property type="match status" value="1"/>
</dbReference>
<dbReference type="InterPro" id="IPR001208">
    <property type="entry name" value="MCM_dom"/>
</dbReference>
<evidence type="ECO:0000256" key="11">
    <source>
        <dbReference type="SAM" id="MobiDB-lite"/>
    </source>
</evidence>
<evidence type="ECO:0000256" key="4">
    <source>
        <dbReference type="ARBA" id="ARBA00022741"/>
    </source>
</evidence>
<accession>A0A1Y1S9N6</accession>
<protein>
    <recommendedName>
        <fullName evidence="2">DNA helicase</fullName>
        <ecNumber evidence="2">3.6.4.12</ecNumber>
    </recommendedName>
</protein>
<evidence type="ECO:0000256" key="7">
    <source>
        <dbReference type="ARBA" id="ARBA00022840"/>
    </source>
</evidence>
<evidence type="ECO:0000256" key="1">
    <source>
        <dbReference type="ARBA" id="ARBA00004123"/>
    </source>
</evidence>
<comment type="subcellular location">
    <subcellularLocation>
        <location evidence="1">Nucleus</location>
    </subcellularLocation>
</comment>
<dbReference type="InterPro" id="IPR033762">
    <property type="entry name" value="MCM_OB"/>
</dbReference>
<keyword evidence="4 10" id="KW-0547">Nucleotide-binding</keyword>
<dbReference type="EMBL" id="LWDP01000007">
    <property type="protein sequence ID" value="ORD94898.1"/>
    <property type="molecule type" value="Genomic_DNA"/>
</dbReference>
<dbReference type="Gene3D" id="2.40.50.140">
    <property type="entry name" value="Nucleic acid-binding proteins"/>
    <property type="match status" value="1"/>
</dbReference>
<dbReference type="AlphaFoldDB" id="A0A1Y1S9N6"/>
<evidence type="ECO:0000256" key="3">
    <source>
        <dbReference type="ARBA" id="ARBA00022705"/>
    </source>
</evidence>
<evidence type="ECO:0000256" key="9">
    <source>
        <dbReference type="ARBA" id="ARBA00023242"/>
    </source>
</evidence>
<proteinExistence type="inferred from homology"/>
<comment type="similarity">
    <text evidence="10">Belongs to the MCM family.</text>
</comment>
<dbReference type="GO" id="GO:0017116">
    <property type="term" value="F:single-stranded DNA helicase activity"/>
    <property type="evidence" value="ECO:0007669"/>
    <property type="project" value="TreeGrafter"/>
</dbReference>
<dbReference type="Proteomes" id="UP000192639">
    <property type="component" value="Unassembled WGS sequence"/>
</dbReference>
<dbReference type="GO" id="GO:0031261">
    <property type="term" value="C:DNA replication preinitiation complex"/>
    <property type="evidence" value="ECO:0007669"/>
    <property type="project" value="UniProtKB-ARBA"/>
</dbReference>
<keyword evidence="14" id="KW-1185">Reference proteome</keyword>
<dbReference type="PROSITE" id="PS50051">
    <property type="entry name" value="MCM_2"/>
    <property type="match status" value="1"/>
</dbReference>
<name>A0A1Y1S9N6_9MICR</name>
<dbReference type="GO" id="GO:0006279">
    <property type="term" value="P:premeiotic DNA replication"/>
    <property type="evidence" value="ECO:0007669"/>
    <property type="project" value="UniProtKB-ARBA"/>
</dbReference>
<dbReference type="Pfam" id="PF14551">
    <property type="entry name" value="MCM_N"/>
    <property type="match status" value="1"/>
</dbReference>
<dbReference type="GO" id="GO:0043596">
    <property type="term" value="C:nuclear replication fork"/>
    <property type="evidence" value="ECO:0007669"/>
    <property type="project" value="UniProtKB-ARBA"/>
</dbReference>
<dbReference type="GO" id="GO:0005656">
    <property type="term" value="C:nuclear pre-replicative complex"/>
    <property type="evidence" value="ECO:0007669"/>
    <property type="project" value="UniProtKB-ARBA"/>
</dbReference>
<dbReference type="InterPro" id="IPR018525">
    <property type="entry name" value="MCM_CS"/>
</dbReference>